<dbReference type="EMBL" id="CAJNOQ010023893">
    <property type="protein sequence ID" value="CAF1521291.1"/>
    <property type="molecule type" value="Genomic_DNA"/>
</dbReference>
<reference evidence="1" key="1">
    <citation type="submission" date="2021-02" db="EMBL/GenBank/DDBJ databases">
        <authorList>
            <person name="Nowell W R."/>
        </authorList>
    </citation>
    <scope>NUCLEOTIDE SEQUENCE</scope>
</reference>
<dbReference type="Proteomes" id="UP000663829">
    <property type="component" value="Unassembled WGS sequence"/>
</dbReference>
<evidence type="ECO:0000313" key="1">
    <source>
        <dbReference type="EMBL" id="CAF1521291.1"/>
    </source>
</evidence>
<organism evidence="1 3">
    <name type="scientific">Didymodactylos carnosus</name>
    <dbReference type="NCBI Taxonomy" id="1234261"/>
    <lineage>
        <taxon>Eukaryota</taxon>
        <taxon>Metazoa</taxon>
        <taxon>Spiralia</taxon>
        <taxon>Gnathifera</taxon>
        <taxon>Rotifera</taxon>
        <taxon>Eurotatoria</taxon>
        <taxon>Bdelloidea</taxon>
        <taxon>Philodinida</taxon>
        <taxon>Philodinidae</taxon>
        <taxon>Didymodactylos</taxon>
    </lineage>
</organism>
<dbReference type="AlphaFoldDB" id="A0A815UIN7"/>
<evidence type="ECO:0000313" key="2">
    <source>
        <dbReference type="EMBL" id="CAF4380575.1"/>
    </source>
</evidence>
<keyword evidence="3" id="KW-1185">Reference proteome</keyword>
<evidence type="ECO:0000313" key="3">
    <source>
        <dbReference type="Proteomes" id="UP000663829"/>
    </source>
</evidence>
<proteinExistence type="predicted"/>
<accession>A0A815UIN7</accession>
<protein>
    <submittedName>
        <fullName evidence="1">Uncharacterized protein</fullName>
    </submittedName>
</protein>
<comment type="caution">
    <text evidence="1">The sequence shown here is derived from an EMBL/GenBank/DDBJ whole genome shotgun (WGS) entry which is preliminary data.</text>
</comment>
<name>A0A815UIN7_9BILA</name>
<sequence length="375" mass="43155">MSHAPSLNTVNLNDQKSLEEIIHNTIRKHMEISPSRKRKQRQQLIPRHDGECLTSSEAMARLLEKEKAKSQKSEKKKRIIKQKSNTRKKLSGLMNCHFSTPTSTPTSISTDIHCATSTLNDSSAIRTPQRLSLINLSPTKCVYHPPISNSLYPAILYGSPTNYERLSTQNNGNTVKSTTSDEFITSPTSIDVDELSVSDYNQLRYTKYQYCSVKSLFFLDKSQLTIWDNHPWPSETFERLLVSAPNIHLLRLNGINLLRLLKSSDQIRERLANMIIKELDLSGDKKVWSTDNVELFIHIFSNLETFRIYNVRTANEFYAIMPIILRKFTKLVTLSVFLTSRPFLPSKSFLENRLQENTAKLNFYLICSNVVHIWL</sequence>
<dbReference type="Proteomes" id="UP000681722">
    <property type="component" value="Unassembled WGS sequence"/>
</dbReference>
<dbReference type="EMBL" id="CAJOBC010089444">
    <property type="protein sequence ID" value="CAF4380575.1"/>
    <property type="molecule type" value="Genomic_DNA"/>
</dbReference>
<gene>
    <name evidence="1" type="ORF">GPM918_LOCUS37564</name>
    <name evidence="2" type="ORF">SRO942_LOCUS38334</name>
</gene>